<dbReference type="EMBL" id="BTRK01000002">
    <property type="protein sequence ID" value="GMR37138.1"/>
    <property type="molecule type" value="Genomic_DNA"/>
</dbReference>
<protein>
    <recommendedName>
        <fullName evidence="3">G protein-coupled receptor</fullName>
    </recommendedName>
</protein>
<name>A0AAN4ZEN1_9BILA</name>
<dbReference type="Proteomes" id="UP001328107">
    <property type="component" value="Unassembled WGS sequence"/>
</dbReference>
<evidence type="ECO:0008006" key="3">
    <source>
        <dbReference type="Google" id="ProtNLM"/>
    </source>
</evidence>
<sequence>AISLVIQLSYYSVQFYLIPAEINPPLSQIFHISIAITPSIGCLLVLSSHPSLRPFLLHFMRSRVYAQENSSTGKECSSDPSTVQIQSLSGVELVVPTENHRDAYFSEFRRQWG</sequence>
<feature type="non-terminal residue" evidence="1">
    <location>
        <position position="1"/>
    </location>
</feature>
<dbReference type="AlphaFoldDB" id="A0AAN4ZEN1"/>
<proteinExistence type="predicted"/>
<keyword evidence="2" id="KW-1185">Reference proteome</keyword>
<reference evidence="2" key="1">
    <citation type="submission" date="2022-10" db="EMBL/GenBank/DDBJ databases">
        <title>Genome assembly of Pristionchus species.</title>
        <authorList>
            <person name="Yoshida K."/>
            <person name="Sommer R.J."/>
        </authorList>
    </citation>
    <scope>NUCLEOTIDE SEQUENCE [LARGE SCALE GENOMIC DNA]</scope>
    <source>
        <strain evidence="2">RS5460</strain>
    </source>
</reference>
<accession>A0AAN4ZEN1</accession>
<comment type="caution">
    <text evidence="1">The sequence shown here is derived from an EMBL/GenBank/DDBJ whole genome shotgun (WGS) entry which is preliminary data.</text>
</comment>
<evidence type="ECO:0000313" key="2">
    <source>
        <dbReference type="Proteomes" id="UP001328107"/>
    </source>
</evidence>
<organism evidence="1 2">
    <name type="scientific">Pristionchus mayeri</name>
    <dbReference type="NCBI Taxonomy" id="1317129"/>
    <lineage>
        <taxon>Eukaryota</taxon>
        <taxon>Metazoa</taxon>
        <taxon>Ecdysozoa</taxon>
        <taxon>Nematoda</taxon>
        <taxon>Chromadorea</taxon>
        <taxon>Rhabditida</taxon>
        <taxon>Rhabditina</taxon>
        <taxon>Diplogasteromorpha</taxon>
        <taxon>Diplogasteroidea</taxon>
        <taxon>Neodiplogasteridae</taxon>
        <taxon>Pristionchus</taxon>
    </lineage>
</organism>
<gene>
    <name evidence="1" type="ORF">PMAYCL1PPCAC_07333</name>
</gene>
<evidence type="ECO:0000313" key="1">
    <source>
        <dbReference type="EMBL" id="GMR37138.1"/>
    </source>
</evidence>